<accession>A0A0K0DTR4</accession>
<keyword evidence="1" id="KW-1185">Reference proteome</keyword>
<name>A0A0K0DTR4_STRER</name>
<dbReference type="WBParaSite" id="TCONS_00015614.p1">
    <property type="protein sequence ID" value="TCONS_00015614.p1"/>
    <property type="gene ID" value="XLOC_010189"/>
</dbReference>
<evidence type="ECO:0000313" key="1">
    <source>
        <dbReference type="Proteomes" id="UP000035681"/>
    </source>
</evidence>
<sequence>MSSFEASKSSNNFLKHLNELTLATENLHTLNKQVDHLIKNLTSAIQEDTDLTSEKMEKCQLTISKICDHGEEAVKMTHFIFKDSGISKESITNKRKIYEIHKKINKLRKFSNTVKRSL</sequence>
<evidence type="ECO:0000313" key="2">
    <source>
        <dbReference type="WBParaSite" id="SSTP_0000062800.1"/>
    </source>
</evidence>
<dbReference type="AlphaFoldDB" id="A0A0K0DTR4"/>
<protein>
    <submittedName>
        <fullName evidence="2">Chemotaxis protein</fullName>
    </submittedName>
</protein>
<organism evidence="2">
    <name type="scientific">Strongyloides stercoralis</name>
    <name type="common">Threadworm</name>
    <dbReference type="NCBI Taxonomy" id="6248"/>
    <lineage>
        <taxon>Eukaryota</taxon>
        <taxon>Metazoa</taxon>
        <taxon>Ecdysozoa</taxon>
        <taxon>Nematoda</taxon>
        <taxon>Chromadorea</taxon>
        <taxon>Rhabditida</taxon>
        <taxon>Tylenchina</taxon>
        <taxon>Panagrolaimomorpha</taxon>
        <taxon>Strongyloidoidea</taxon>
        <taxon>Strongyloididae</taxon>
        <taxon>Strongyloides</taxon>
    </lineage>
</organism>
<reference evidence="2" key="1">
    <citation type="submission" date="2015-08" db="UniProtKB">
        <authorList>
            <consortium name="WormBaseParasite"/>
        </authorList>
    </citation>
    <scope>IDENTIFICATION</scope>
</reference>
<dbReference type="STRING" id="6248.A0A0K0DTR4"/>
<proteinExistence type="predicted"/>
<dbReference type="Proteomes" id="UP000035681">
    <property type="component" value="Unplaced"/>
</dbReference>
<dbReference type="WBParaSite" id="SSTP_0000062800.1">
    <property type="protein sequence ID" value="SSTP_0000062800.1"/>
    <property type="gene ID" value="SSTP_0000062800"/>
</dbReference>